<feature type="compositionally biased region" description="Basic and acidic residues" evidence="1">
    <location>
        <begin position="219"/>
        <end position="231"/>
    </location>
</feature>
<evidence type="ECO:0000256" key="1">
    <source>
        <dbReference type="SAM" id="MobiDB-lite"/>
    </source>
</evidence>
<dbReference type="Proteomes" id="UP001432322">
    <property type="component" value="Unassembled WGS sequence"/>
</dbReference>
<feature type="compositionally biased region" description="Basic and acidic residues" evidence="1">
    <location>
        <begin position="287"/>
        <end position="297"/>
    </location>
</feature>
<protein>
    <submittedName>
        <fullName evidence="2">Uncharacterized protein</fullName>
    </submittedName>
</protein>
<accession>A0AAV5WH23</accession>
<dbReference type="EMBL" id="BTSY01000005">
    <property type="protein sequence ID" value="GMT30201.1"/>
    <property type="molecule type" value="Genomic_DNA"/>
</dbReference>
<feature type="region of interest" description="Disordered" evidence="1">
    <location>
        <begin position="213"/>
        <end position="234"/>
    </location>
</feature>
<dbReference type="AlphaFoldDB" id="A0AAV5WH23"/>
<evidence type="ECO:0000313" key="3">
    <source>
        <dbReference type="Proteomes" id="UP001432322"/>
    </source>
</evidence>
<name>A0AAV5WH23_9BILA</name>
<feature type="region of interest" description="Disordered" evidence="1">
    <location>
        <begin position="346"/>
        <end position="365"/>
    </location>
</feature>
<organism evidence="2 3">
    <name type="scientific">Pristionchus fissidentatus</name>
    <dbReference type="NCBI Taxonomy" id="1538716"/>
    <lineage>
        <taxon>Eukaryota</taxon>
        <taxon>Metazoa</taxon>
        <taxon>Ecdysozoa</taxon>
        <taxon>Nematoda</taxon>
        <taxon>Chromadorea</taxon>
        <taxon>Rhabditida</taxon>
        <taxon>Rhabditina</taxon>
        <taxon>Diplogasteromorpha</taxon>
        <taxon>Diplogasteroidea</taxon>
        <taxon>Neodiplogasteridae</taxon>
        <taxon>Pristionchus</taxon>
    </lineage>
</organism>
<reference evidence="2" key="1">
    <citation type="submission" date="2023-10" db="EMBL/GenBank/DDBJ databases">
        <title>Genome assembly of Pristionchus species.</title>
        <authorList>
            <person name="Yoshida K."/>
            <person name="Sommer R.J."/>
        </authorList>
    </citation>
    <scope>NUCLEOTIDE SEQUENCE</scope>
    <source>
        <strain evidence="2">RS5133</strain>
    </source>
</reference>
<evidence type="ECO:0000313" key="2">
    <source>
        <dbReference type="EMBL" id="GMT30201.1"/>
    </source>
</evidence>
<proteinExistence type="predicted"/>
<comment type="caution">
    <text evidence="2">The sequence shown here is derived from an EMBL/GenBank/DDBJ whole genome shotgun (WGS) entry which is preliminary data.</text>
</comment>
<feature type="region of interest" description="Disordered" evidence="1">
    <location>
        <begin position="260"/>
        <end position="325"/>
    </location>
</feature>
<keyword evidence="3" id="KW-1185">Reference proteome</keyword>
<feature type="non-terminal residue" evidence="2">
    <location>
        <position position="1"/>
    </location>
</feature>
<sequence length="365" mass="40563">ISRCLDLTDQVQKMGKIQLRKLDERRDLVESSLQTIRKTYEIVESLKLTSTLSSQLELQKSALTMCNSVQISEKFVEGPILTIYTSPNILFDLASFGDVITANLIDDSGSTQQVSTQRTALVKKKSVDGRGCYSAFCRLHTALKDHLSYSDQGFSSITMAAEPSIVLPPQREAIRILYSTDRYDGTPRYQLDFYSKTTNLQVAAVAASGLDESPPVLERMTENGSSDKGDPDLVPLPPLLKRVAQTEKRPFIEDLPASLKGWKPVQPEPKISQGWTDYVKPTSSKTMRIDATSEKDTQNYGSNDNPPGPSSQKKIKKEEEEEMDSNLVEDLMSFAKVCDAAMKKEDESAAIKEDEMKVEVDEGGE</sequence>
<gene>
    <name evidence="2" type="ORF">PFISCL1PPCAC_21498</name>
</gene>